<proteinExistence type="predicted"/>
<dbReference type="InterPro" id="IPR036397">
    <property type="entry name" value="RNaseH_sf"/>
</dbReference>
<evidence type="ECO:0000256" key="1">
    <source>
        <dbReference type="SAM" id="MobiDB-lite"/>
    </source>
</evidence>
<dbReference type="Proteomes" id="UP000799779">
    <property type="component" value="Unassembled WGS sequence"/>
</dbReference>
<reference evidence="2" key="1">
    <citation type="journal article" date="2020" name="Stud. Mycol.">
        <title>101 Dothideomycetes genomes: a test case for predicting lifestyles and emergence of pathogens.</title>
        <authorList>
            <person name="Haridas S."/>
            <person name="Albert R."/>
            <person name="Binder M."/>
            <person name="Bloem J."/>
            <person name="Labutti K."/>
            <person name="Salamov A."/>
            <person name="Andreopoulos B."/>
            <person name="Baker S."/>
            <person name="Barry K."/>
            <person name="Bills G."/>
            <person name="Bluhm B."/>
            <person name="Cannon C."/>
            <person name="Castanera R."/>
            <person name="Culley D."/>
            <person name="Daum C."/>
            <person name="Ezra D."/>
            <person name="Gonzalez J."/>
            <person name="Henrissat B."/>
            <person name="Kuo A."/>
            <person name="Liang C."/>
            <person name="Lipzen A."/>
            <person name="Lutzoni F."/>
            <person name="Magnuson J."/>
            <person name="Mondo S."/>
            <person name="Nolan M."/>
            <person name="Ohm R."/>
            <person name="Pangilinan J."/>
            <person name="Park H.-J."/>
            <person name="Ramirez L."/>
            <person name="Alfaro M."/>
            <person name="Sun H."/>
            <person name="Tritt A."/>
            <person name="Yoshinaga Y."/>
            <person name="Zwiers L.-H."/>
            <person name="Turgeon B."/>
            <person name="Goodwin S."/>
            <person name="Spatafora J."/>
            <person name="Crous P."/>
            <person name="Grigoriev I."/>
        </authorList>
    </citation>
    <scope>NUCLEOTIDE SEQUENCE</scope>
    <source>
        <strain evidence="2">CBS 123094</strain>
    </source>
</reference>
<name>A0A6A5WN50_9PLEO</name>
<keyword evidence="3" id="KW-1185">Reference proteome</keyword>
<dbReference type="AlphaFoldDB" id="A0A6A5WN50"/>
<feature type="compositionally biased region" description="Basic and acidic residues" evidence="1">
    <location>
        <begin position="79"/>
        <end position="92"/>
    </location>
</feature>
<dbReference type="Gene3D" id="3.30.420.10">
    <property type="entry name" value="Ribonuclease H-like superfamily/Ribonuclease H"/>
    <property type="match status" value="1"/>
</dbReference>
<evidence type="ECO:0000313" key="2">
    <source>
        <dbReference type="EMBL" id="KAF2003293.1"/>
    </source>
</evidence>
<dbReference type="SUPFAM" id="SSF53098">
    <property type="entry name" value="Ribonuclease H-like"/>
    <property type="match status" value="1"/>
</dbReference>
<organism evidence="2 3">
    <name type="scientific">Amniculicola lignicola CBS 123094</name>
    <dbReference type="NCBI Taxonomy" id="1392246"/>
    <lineage>
        <taxon>Eukaryota</taxon>
        <taxon>Fungi</taxon>
        <taxon>Dikarya</taxon>
        <taxon>Ascomycota</taxon>
        <taxon>Pezizomycotina</taxon>
        <taxon>Dothideomycetes</taxon>
        <taxon>Pleosporomycetidae</taxon>
        <taxon>Pleosporales</taxon>
        <taxon>Amniculicolaceae</taxon>
        <taxon>Amniculicola</taxon>
    </lineage>
</organism>
<dbReference type="InterPro" id="IPR012337">
    <property type="entry name" value="RNaseH-like_sf"/>
</dbReference>
<gene>
    <name evidence="2" type="ORF">P154DRAFT_573287</name>
</gene>
<sequence length="351" mass="38944">MSTSFGDEGMEQDPTALLDSILEAADKPPYDDYFEMQDPPVVDRTSNAAIEYTRLNLILGDEADPFPQGDPFSVVPARADTKAEKAKKREASEPSTPPIGGKKWKEMLLNSIQMLHETAAINIAFDEYDPKTAVPLKLANYYENLPRSPPTKISSCLATIGPNMHDKISTFEHACLVHHASEAERGRTIMFTDGSYRFDVNVGAAAVVWRDGHPGGWGRWETHCVAGRNHGSMETEEIGLLEGLWMIRRKQIRDENTLLQVDLYTDALHVLEKLMKCEKKGVWPVVYQKVLHAANLITAGGTTLTIRRVPGHASVPGNVLADRIAGLTTRYLEAKKIKKEIGKRTSRINGP</sequence>
<dbReference type="EMBL" id="ML977573">
    <property type="protein sequence ID" value="KAF2003293.1"/>
    <property type="molecule type" value="Genomic_DNA"/>
</dbReference>
<dbReference type="OrthoDB" id="3797754at2759"/>
<accession>A0A6A5WN50</accession>
<feature type="region of interest" description="Disordered" evidence="1">
    <location>
        <begin position="79"/>
        <end position="102"/>
    </location>
</feature>
<dbReference type="GO" id="GO:0003676">
    <property type="term" value="F:nucleic acid binding"/>
    <property type="evidence" value="ECO:0007669"/>
    <property type="project" value="InterPro"/>
</dbReference>
<evidence type="ECO:0000313" key="3">
    <source>
        <dbReference type="Proteomes" id="UP000799779"/>
    </source>
</evidence>
<protein>
    <submittedName>
        <fullName evidence="2">Uncharacterized protein</fullName>
    </submittedName>
</protein>